<gene>
    <name evidence="12" type="ORF">GCM10009107_13920</name>
</gene>
<evidence type="ECO:0000256" key="5">
    <source>
        <dbReference type="ARBA" id="ARBA00022519"/>
    </source>
</evidence>
<evidence type="ECO:0000313" key="13">
    <source>
        <dbReference type="Proteomes" id="UP001500279"/>
    </source>
</evidence>
<evidence type="ECO:0000256" key="8">
    <source>
        <dbReference type="ARBA" id="ARBA00023136"/>
    </source>
</evidence>
<feature type="region of interest" description="Disordered" evidence="10">
    <location>
        <begin position="1"/>
        <end position="23"/>
    </location>
</feature>
<evidence type="ECO:0000256" key="4">
    <source>
        <dbReference type="ARBA" id="ARBA00022475"/>
    </source>
</evidence>
<comment type="caution">
    <text evidence="12">The sequence shown here is derived from an EMBL/GenBank/DDBJ whole genome shotgun (WGS) entry which is preliminary data.</text>
</comment>
<dbReference type="EMBL" id="BAAAEW010000006">
    <property type="protein sequence ID" value="GAA0746427.1"/>
    <property type="molecule type" value="Genomic_DNA"/>
</dbReference>
<dbReference type="Pfam" id="PF26002">
    <property type="entry name" value="Beta-barrel_AprE"/>
    <property type="match status" value="1"/>
</dbReference>
<organism evidence="12 13">
    <name type="scientific">Ideonella azotifigens</name>
    <dbReference type="NCBI Taxonomy" id="513160"/>
    <lineage>
        <taxon>Bacteria</taxon>
        <taxon>Pseudomonadati</taxon>
        <taxon>Pseudomonadota</taxon>
        <taxon>Betaproteobacteria</taxon>
        <taxon>Burkholderiales</taxon>
        <taxon>Sphaerotilaceae</taxon>
        <taxon>Ideonella</taxon>
    </lineage>
</organism>
<evidence type="ECO:0000259" key="11">
    <source>
        <dbReference type="Pfam" id="PF26002"/>
    </source>
</evidence>
<accession>A0ABN1JTQ9</accession>
<sequence length="458" mass="50498">MSLSKRSWHATDEGGEGRIDPTGLVHAADLPLQPGAKPPKPSLMQRWRKTSEEREQRRLKPGDVQFLSSVREAQVLESRTGAGAAIWLMLATVVAAGTWASMTKVEEITRTDARVVPDGREQVIASLEGGILRELMVKEGSEVKIGQPLARLDPTRFESQQNEGEVKQLALQATMVRLRAEASGANSLNFPPELAAKPKLVSIEIEAFNARKQLLNEAVASYQRSIGLVQKELNMAESMSARGLMSEVEVMRLRRQIGEMQQQSTERRSRFRQEASTEMLRVQSDLAQIEQQMVAREDMVRRTVIESPVVGLVKNIRNNTLGGVVNPGAAIMEIVPLTSRMLVEARIKPSEIGFVKVGQVAEIKLSAYDYNLYGGLRGTVDSISPDALGDAERNNGGPDNTYFRALVRVDHSSLEAGGKALPVRPGMTATVEINTGERTVLEFVLRPLLKAREAFKER</sequence>
<proteinExistence type="inferred from homology"/>
<comment type="subcellular location">
    <subcellularLocation>
        <location evidence="1 9">Cell inner membrane</location>
        <topology evidence="1 9">Single-pass membrane protein</topology>
    </subcellularLocation>
</comment>
<protein>
    <recommendedName>
        <fullName evidence="9">Membrane fusion protein (MFP) family protein</fullName>
    </recommendedName>
</protein>
<feature type="compositionally biased region" description="Basic and acidic residues" evidence="10">
    <location>
        <begin position="9"/>
        <end position="19"/>
    </location>
</feature>
<dbReference type="NCBIfam" id="TIGR01843">
    <property type="entry name" value="type_I_hlyD"/>
    <property type="match status" value="1"/>
</dbReference>
<evidence type="ECO:0000256" key="7">
    <source>
        <dbReference type="ARBA" id="ARBA00022989"/>
    </source>
</evidence>
<keyword evidence="13" id="KW-1185">Reference proteome</keyword>
<dbReference type="InterPro" id="IPR006144">
    <property type="entry name" value="Secretion_HlyD_CS"/>
</dbReference>
<keyword evidence="4 9" id="KW-1003">Cell membrane</keyword>
<keyword evidence="8" id="KW-0472">Membrane</keyword>
<name>A0ABN1JTQ9_9BURK</name>
<evidence type="ECO:0000256" key="2">
    <source>
        <dbReference type="ARBA" id="ARBA00009477"/>
    </source>
</evidence>
<reference evidence="12 13" key="1">
    <citation type="journal article" date="2019" name="Int. J. Syst. Evol. Microbiol.">
        <title>The Global Catalogue of Microorganisms (GCM) 10K type strain sequencing project: providing services to taxonomists for standard genome sequencing and annotation.</title>
        <authorList>
            <consortium name="The Broad Institute Genomics Platform"/>
            <consortium name="The Broad Institute Genome Sequencing Center for Infectious Disease"/>
            <person name="Wu L."/>
            <person name="Ma J."/>
        </authorList>
    </citation>
    <scope>NUCLEOTIDE SEQUENCE [LARGE SCALE GENOMIC DNA]</scope>
    <source>
        <strain evidence="12 13">JCM 15503</strain>
    </source>
</reference>
<dbReference type="Gene3D" id="2.40.30.170">
    <property type="match status" value="1"/>
</dbReference>
<evidence type="ECO:0000256" key="9">
    <source>
        <dbReference type="RuleBase" id="RU365093"/>
    </source>
</evidence>
<comment type="similarity">
    <text evidence="2 9">Belongs to the membrane fusion protein (MFP) (TC 8.A.1) family.</text>
</comment>
<dbReference type="InterPro" id="IPR058982">
    <property type="entry name" value="Beta-barrel_AprE"/>
</dbReference>
<keyword evidence="5 9" id="KW-0997">Cell inner membrane</keyword>
<dbReference type="InterPro" id="IPR010129">
    <property type="entry name" value="T1SS_HlyD"/>
</dbReference>
<keyword evidence="3 9" id="KW-0813">Transport</keyword>
<evidence type="ECO:0000256" key="6">
    <source>
        <dbReference type="ARBA" id="ARBA00022692"/>
    </source>
</evidence>
<keyword evidence="6" id="KW-0812">Transmembrane</keyword>
<dbReference type="PROSITE" id="PS00543">
    <property type="entry name" value="HLYD_FAMILY"/>
    <property type="match status" value="1"/>
</dbReference>
<dbReference type="PRINTS" id="PR01490">
    <property type="entry name" value="RTXTOXIND"/>
</dbReference>
<dbReference type="Gene3D" id="2.40.50.100">
    <property type="match status" value="1"/>
</dbReference>
<dbReference type="InterPro" id="IPR050739">
    <property type="entry name" value="MFP"/>
</dbReference>
<feature type="domain" description="AprE-like beta-barrel" evidence="11">
    <location>
        <begin position="341"/>
        <end position="436"/>
    </location>
</feature>
<dbReference type="RefSeq" id="WP_141286524.1">
    <property type="nucleotide sequence ID" value="NZ_BAAAEW010000006.1"/>
</dbReference>
<evidence type="ECO:0000256" key="1">
    <source>
        <dbReference type="ARBA" id="ARBA00004377"/>
    </source>
</evidence>
<dbReference type="Proteomes" id="UP001500279">
    <property type="component" value="Unassembled WGS sequence"/>
</dbReference>
<evidence type="ECO:0000256" key="3">
    <source>
        <dbReference type="ARBA" id="ARBA00022448"/>
    </source>
</evidence>
<keyword evidence="7" id="KW-1133">Transmembrane helix</keyword>
<evidence type="ECO:0000256" key="10">
    <source>
        <dbReference type="SAM" id="MobiDB-lite"/>
    </source>
</evidence>
<evidence type="ECO:0000313" key="12">
    <source>
        <dbReference type="EMBL" id="GAA0746427.1"/>
    </source>
</evidence>
<dbReference type="PANTHER" id="PTHR30386:SF26">
    <property type="entry name" value="TRANSPORT PROTEIN COMB"/>
    <property type="match status" value="1"/>
</dbReference>
<dbReference type="PANTHER" id="PTHR30386">
    <property type="entry name" value="MEMBRANE FUSION SUBUNIT OF EMRAB-TOLC MULTIDRUG EFFLUX PUMP"/>
    <property type="match status" value="1"/>
</dbReference>